<dbReference type="InterPro" id="IPR000871">
    <property type="entry name" value="Beta-lactam_class-A"/>
</dbReference>
<dbReference type="InterPro" id="IPR023650">
    <property type="entry name" value="Beta-lactam_class-A_AS"/>
</dbReference>
<comment type="caution">
    <text evidence="9">The sequence shown here is derived from an EMBL/GenBank/DDBJ whole genome shotgun (WGS) entry which is preliminary data.</text>
</comment>
<dbReference type="InterPro" id="IPR012338">
    <property type="entry name" value="Beta-lactam/transpept-like"/>
</dbReference>
<keyword evidence="10" id="KW-1185">Reference proteome</keyword>
<dbReference type="NCBIfam" id="NF033103">
    <property type="entry name" value="bla_class_A"/>
    <property type="match status" value="1"/>
</dbReference>
<protein>
    <recommendedName>
        <fullName evidence="3 6">Beta-lactamase</fullName>
        <ecNumber evidence="3 6">3.5.2.6</ecNumber>
    </recommendedName>
</protein>
<dbReference type="GO" id="GO:0008800">
    <property type="term" value="F:beta-lactamase activity"/>
    <property type="evidence" value="ECO:0007669"/>
    <property type="project" value="UniProtKB-UniRule"/>
</dbReference>
<keyword evidence="4 6" id="KW-0378">Hydrolase</keyword>
<feature type="domain" description="Beta-lactamase class A catalytic" evidence="8">
    <location>
        <begin position="58"/>
        <end position="283"/>
    </location>
</feature>
<dbReference type="PROSITE" id="PS51257">
    <property type="entry name" value="PROKAR_LIPOPROTEIN"/>
    <property type="match status" value="1"/>
</dbReference>
<comment type="similarity">
    <text evidence="2 6">Belongs to the class-A beta-lactamase family.</text>
</comment>
<evidence type="ECO:0000256" key="7">
    <source>
        <dbReference type="SAM" id="SignalP"/>
    </source>
</evidence>
<organism evidence="9 10">
    <name type="scientific">Chitinophaga cymbidii</name>
    <dbReference type="NCBI Taxonomy" id="1096750"/>
    <lineage>
        <taxon>Bacteria</taxon>
        <taxon>Pseudomonadati</taxon>
        <taxon>Bacteroidota</taxon>
        <taxon>Chitinophagia</taxon>
        <taxon>Chitinophagales</taxon>
        <taxon>Chitinophagaceae</taxon>
        <taxon>Chitinophaga</taxon>
    </lineage>
</organism>
<accession>A0A512RIS7</accession>
<comment type="catalytic activity">
    <reaction evidence="1 6">
        <text>a beta-lactam + H2O = a substituted beta-amino acid</text>
        <dbReference type="Rhea" id="RHEA:20401"/>
        <dbReference type="ChEBI" id="CHEBI:15377"/>
        <dbReference type="ChEBI" id="CHEBI:35627"/>
        <dbReference type="ChEBI" id="CHEBI:140347"/>
        <dbReference type="EC" id="3.5.2.6"/>
    </reaction>
</comment>
<evidence type="ECO:0000256" key="3">
    <source>
        <dbReference type="ARBA" id="ARBA00012865"/>
    </source>
</evidence>
<feature type="signal peptide" evidence="7">
    <location>
        <begin position="1"/>
        <end position="21"/>
    </location>
</feature>
<dbReference type="PANTHER" id="PTHR35333:SF3">
    <property type="entry name" value="BETA-LACTAMASE-TYPE TRANSPEPTIDASE FOLD CONTAINING PROTEIN"/>
    <property type="match status" value="1"/>
</dbReference>
<name>A0A512RIS7_9BACT</name>
<dbReference type="SUPFAM" id="SSF56601">
    <property type="entry name" value="beta-lactamase/transpeptidase-like"/>
    <property type="match status" value="1"/>
</dbReference>
<feature type="chain" id="PRO_5022028382" description="Beta-lactamase" evidence="7">
    <location>
        <begin position="22"/>
        <end position="310"/>
    </location>
</feature>
<dbReference type="NCBIfam" id="NF012099">
    <property type="entry name" value="SubclassA2"/>
    <property type="match status" value="1"/>
</dbReference>
<keyword evidence="5 6" id="KW-0046">Antibiotic resistance</keyword>
<reference evidence="9 10" key="1">
    <citation type="submission" date="2019-07" db="EMBL/GenBank/DDBJ databases">
        <title>Whole genome shotgun sequence of Chitinophaga cymbidii NBRC 109752.</title>
        <authorList>
            <person name="Hosoyama A."/>
            <person name="Uohara A."/>
            <person name="Ohji S."/>
            <person name="Ichikawa N."/>
        </authorList>
    </citation>
    <scope>NUCLEOTIDE SEQUENCE [LARGE SCALE GENOMIC DNA]</scope>
    <source>
        <strain evidence="9 10">NBRC 109752</strain>
    </source>
</reference>
<evidence type="ECO:0000313" key="10">
    <source>
        <dbReference type="Proteomes" id="UP000321436"/>
    </source>
</evidence>
<dbReference type="GO" id="GO:0046677">
    <property type="term" value="P:response to antibiotic"/>
    <property type="evidence" value="ECO:0007669"/>
    <property type="project" value="UniProtKB-UniRule"/>
</dbReference>
<dbReference type="InterPro" id="IPR045155">
    <property type="entry name" value="Beta-lactam_cat"/>
</dbReference>
<dbReference type="PROSITE" id="PS00146">
    <property type="entry name" value="BETA_LACTAMASE_A"/>
    <property type="match status" value="1"/>
</dbReference>
<dbReference type="Proteomes" id="UP000321436">
    <property type="component" value="Unassembled WGS sequence"/>
</dbReference>
<evidence type="ECO:0000256" key="2">
    <source>
        <dbReference type="ARBA" id="ARBA00009009"/>
    </source>
</evidence>
<dbReference type="OrthoDB" id="9772863at2"/>
<dbReference type="PRINTS" id="PR00118">
    <property type="entry name" value="BLACTAMASEA"/>
</dbReference>
<dbReference type="EMBL" id="BKAU01000001">
    <property type="protein sequence ID" value="GEP95616.1"/>
    <property type="molecule type" value="Genomic_DNA"/>
</dbReference>
<evidence type="ECO:0000256" key="5">
    <source>
        <dbReference type="ARBA" id="ARBA00023251"/>
    </source>
</evidence>
<gene>
    <name evidence="9" type="ORF">CCY01nite_18760</name>
</gene>
<evidence type="ECO:0000256" key="4">
    <source>
        <dbReference type="ARBA" id="ARBA00022801"/>
    </source>
</evidence>
<evidence type="ECO:0000256" key="6">
    <source>
        <dbReference type="RuleBase" id="RU361140"/>
    </source>
</evidence>
<dbReference type="Pfam" id="PF13354">
    <property type="entry name" value="Beta-lactamase2"/>
    <property type="match status" value="1"/>
</dbReference>
<sequence length="310" mass="33021">MKLTAISAATLFLMAACNAPATRNNSADSTASEAPGLSDSLRNEIAAIAARSGGTVGVGIMNLHTRDTLNFQNDPVYPMQSVFKFPIAMAILHQVDEGKMKLEQKIYIDKKWMVPGTWSPLRDAFPDGNVDQTLAQLLEYMVSQSDNIACDLLIDLAGGEAAINDYVHGLGVKQIAIVASEAKMASAWDVQFTNFCAPSAMVQLLDILHKGSALSKTSNDFLWDIMLKTSTGPKRLKGLLPVGTPVAHKTGTSGVRDGVAAATNDAGIIVLPNGQKLAIVVYVMNARSDEATREATIAQIAKAAYDKVAQ</sequence>
<evidence type="ECO:0000313" key="9">
    <source>
        <dbReference type="EMBL" id="GEP95616.1"/>
    </source>
</evidence>
<dbReference type="EC" id="3.5.2.6" evidence="3 6"/>
<dbReference type="Gene3D" id="3.40.710.10">
    <property type="entry name" value="DD-peptidase/beta-lactamase superfamily"/>
    <property type="match status" value="1"/>
</dbReference>
<dbReference type="RefSeq" id="WP_146860015.1">
    <property type="nucleotide sequence ID" value="NZ_BKAU01000001.1"/>
</dbReference>
<dbReference type="AlphaFoldDB" id="A0A512RIS7"/>
<dbReference type="PANTHER" id="PTHR35333">
    <property type="entry name" value="BETA-LACTAMASE"/>
    <property type="match status" value="1"/>
</dbReference>
<dbReference type="GO" id="GO:0030655">
    <property type="term" value="P:beta-lactam antibiotic catabolic process"/>
    <property type="evidence" value="ECO:0007669"/>
    <property type="project" value="InterPro"/>
</dbReference>
<proteinExistence type="inferred from homology"/>
<evidence type="ECO:0000256" key="1">
    <source>
        <dbReference type="ARBA" id="ARBA00001526"/>
    </source>
</evidence>
<keyword evidence="7" id="KW-0732">Signal</keyword>
<evidence type="ECO:0000259" key="8">
    <source>
        <dbReference type="Pfam" id="PF13354"/>
    </source>
</evidence>